<feature type="domain" description="Thiamine pyrophosphate enzyme N-terminal TPP-binding" evidence="13">
    <location>
        <begin position="16"/>
        <end position="119"/>
    </location>
</feature>
<dbReference type="GO" id="GO:0019752">
    <property type="term" value="P:carboxylic acid metabolic process"/>
    <property type="evidence" value="ECO:0007669"/>
    <property type="project" value="UniProtKB-ARBA"/>
</dbReference>
<evidence type="ECO:0000259" key="12">
    <source>
        <dbReference type="Pfam" id="PF02775"/>
    </source>
</evidence>
<dbReference type="SUPFAM" id="SSF52467">
    <property type="entry name" value="DHS-like NAD/FAD-binding domain"/>
    <property type="match status" value="1"/>
</dbReference>
<dbReference type="Gene3D" id="3.40.50.970">
    <property type="match status" value="2"/>
</dbReference>
<gene>
    <name evidence="14" type="ORF">DAKH74_002840</name>
</gene>
<proteinExistence type="inferred from homology"/>
<dbReference type="Proteomes" id="UP001377567">
    <property type="component" value="Unassembled WGS sequence"/>
</dbReference>
<comment type="cofactor">
    <cofactor evidence="8">
        <name>Mg(2+)</name>
        <dbReference type="ChEBI" id="CHEBI:18420"/>
    </cofactor>
    <text evidence="8">Binds 1 Mg(2+) per subunit.</text>
</comment>
<feature type="region of interest" description="Disordered" evidence="10">
    <location>
        <begin position="200"/>
        <end position="229"/>
    </location>
</feature>
<dbReference type="PIRSF" id="PIRSF036565">
    <property type="entry name" value="Pyruvt_ip_decrb"/>
    <property type="match status" value="1"/>
</dbReference>
<dbReference type="FunFam" id="3.40.50.970:FF:000024">
    <property type="entry name" value="Pyruvate decarboxylase isozyme"/>
    <property type="match status" value="1"/>
</dbReference>
<dbReference type="Pfam" id="PF02776">
    <property type="entry name" value="TPP_enzyme_N"/>
    <property type="match status" value="1"/>
</dbReference>
<dbReference type="InterPro" id="IPR029035">
    <property type="entry name" value="DHS-like_NAD/FAD-binding_dom"/>
</dbReference>
<dbReference type="PANTHER" id="PTHR43452">
    <property type="entry name" value="PYRUVATE DECARBOXYLASE"/>
    <property type="match status" value="1"/>
</dbReference>
<accession>A0AAV5RSJ3</accession>
<dbReference type="Gene3D" id="3.40.50.1220">
    <property type="entry name" value="TPP-binding domain"/>
    <property type="match status" value="1"/>
</dbReference>
<reference evidence="14 15" key="1">
    <citation type="journal article" date="2023" name="Elife">
        <title>Identification of key yeast species and microbe-microbe interactions impacting larval growth of Drosophila in the wild.</title>
        <authorList>
            <person name="Mure A."/>
            <person name="Sugiura Y."/>
            <person name="Maeda R."/>
            <person name="Honda K."/>
            <person name="Sakurai N."/>
            <person name="Takahashi Y."/>
            <person name="Watada M."/>
            <person name="Katoh T."/>
            <person name="Gotoh A."/>
            <person name="Gotoh Y."/>
            <person name="Taniguchi I."/>
            <person name="Nakamura K."/>
            <person name="Hayashi T."/>
            <person name="Katayama T."/>
            <person name="Uemura T."/>
            <person name="Hattori Y."/>
        </authorList>
    </citation>
    <scope>NUCLEOTIDE SEQUENCE [LARGE SCALE GENOMIC DNA]</scope>
    <source>
        <strain evidence="14 15">KH-74</strain>
    </source>
</reference>
<name>A0AAV5RSJ3_MAUHU</name>
<organism evidence="14 15">
    <name type="scientific">Maudiozyma humilis</name>
    <name type="common">Sour dough yeast</name>
    <name type="synonym">Kazachstania humilis</name>
    <dbReference type="NCBI Taxonomy" id="51915"/>
    <lineage>
        <taxon>Eukaryota</taxon>
        <taxon>Fungi</taxon>
        <taxon>Dikarya</taxon>
        <taxon>Ascomycota</taxon>
        <taxon>Saccharomycotina</taxon>
        <taxon>Saccharomycetes</taxon>
        <taxon>Saccharomycetales</taxon>
        <taxon>Saccharomycetaceae</taxon>
        <taxon>Maudiozyma</taxon>
    </lineage>
</organism>
<feature type="binding site" evidence="8">
    <location>
        <position position="520"/>
    </location>
    <ligand>
        <name>Mg(2+)</name>
        <dbReference type="ChEBI" id="CHEBI:18420"/>
    </ligand>
</feature>
<keyword evidence="4" id="KW-0210">Decarboxylase</keyword>
<dbReference type="InterPro" id="IPR012001">
    <property type="entry name" value="Thiamin_PyroP_enz_TPP-bd_dom"/>
</dbReference>
<dbReference type="GO" id="GO:0030976">
    <property type="term" value="F:thiamine pyrophosphate binding"/>
    <property type="evidence" value="ECO:0007669"/>
    <property type="project" value="InterPro"/>
</dbReference>
<dbReference type="Pfam" id="PF00205">
    <property type="entry name" value="TPP_enzyme_M"/>
    <property type="match status" value="1"/>
</dbReference>
<protein>
    <submittedName>
        <fullName evidence="14">Branched-chain-2-oxoacid decarboxylase</fullName>
    </submittedName>
</protein>
<feature type="domain" description="Thiamine pyrophosphate enzyme central" evidence="11">
    <location>
        <begin position="238"/>
        <end position="368"/>
    </location>
</feature>
<dbReference type="InterPro" id="IPR047213">
    <property type="entry name" value="TPP_PYR_PDC_IPDC-like"/>
</dbReference>
<evidence type="ECO:0000256" key="4">
    <source>
        <dbReference type="ARBA" id="ARBA00022793"/>
    </source>
</evidence>
<feature type="binding site" evidence="8">
    <location>
        <position position="518"/>
    </location>
    <ligand>
        <name>Mg(2+)</name>
        <dbReference type="ChEBI" id="CHEBI:18420"/>
    </ligand>
</feature>
<dbReference type="Pfam" id="PF02775">
    <property type="entry name" value="TPP_enzyme_C"/>
    <property type="match status" value="1"/>
</dbReference>
<evidence type="ECO:0000313" key="14">
    <source>
        <dbReference type="EMBL" id="GMM53668.1"/>
    </source>
</evidence>
<evidence type="ECO:0000256" key="2">
    <source>
        <dbReference type="ARBA" id="ARBA00007812"/>
    </source>
</evidence>
<keyword evidence="15" id="KW-1185">Reference proteome</keyword>
<evidence type="ECO:0000256" key="7">
    <source>
        <dbReference type="ARBA" id="ARBA00023239"/>
    </source>
</evidence>
<evidence type="ECO:0000256" key="6">
    <source>
        <dbReference type="ARBA" id="ARBA00023052"/>
    </source>
</evidence>
<feature type="binding site" evidence="8">
    <location>
        <position position="491"/>
    </location>
    <ligand>
        <name>Mg(2+)</name>
        <dbReference type="ChEBI" id="CHEBI:18420"/>
    </ligand>
</feature>
<dbReference type="CDD" id="cd02005">
    <property type="entry name" value="TPP_PDC_IPDC"/>
    <property type="match status" value="1"/>
</dbReference>
<dbReference type="InterPro" id="IPR011766">
    <property type="entry name" value="TPP_enzyme_TPP-bd"/>
</dbReference>
<keyword evidence="6 9" id="KW-0786">Thiamine pyrophosphate</keyword>
<dbReference type="InterPro" id="IPR047214">
    <property type="entry name" value="TPP_PDC_IPDC"/>
</dbReference>
<evidence type="ECO:0000256" key="3">
    <source>
        <dbReference type="ARBA" id="ARBA00022723"/>
    </source>
</evidence>
<dbReference type="PANTHER" id="PTHR43452:SF30">
    <property type="entry name" value="PYRUVATE DECARBOXYLASE ISOZYME 1-RELATED"/>
    <property type="match status" value="1"/>
</dbReference>
<evidence type="ECO:0000259" key="13">
    <source>
        <dbReference type="Pfam" id="PF02776"/>
    </source>
</evidence>
<dbReference type="FunFam" id="3.40.50.970:FF:000019">
    <property type="entry name" value="Pyruvate decarboxylase isozyme"/>
    <property type="match status" value="1"/>
</dbReference>
<evidence type="ECO:0000256" key="1">
    <source>
        <dbReference type="ARBA" id="ARBA00001964"/>
    </source>
</evidence>
<dbReference type="InterPro" id="IPR029061">
    <property type="entry name" value="THDP-binding"/>
</dbReference>
<comment type="similarity">
    <text evidence="2 9">Belongs to the TPP enzyme family.</text>
</comment>
<keyword evidence="5 8" id="KW-0460">Magnesium</keyword>
<keyword evidence="7" id="KW-0456">Lyase</keyword>
<evidence type="ECO:0000256" key="10">
    <source>
        <dbReference type="SAM" id="MobiDB-lite"/>
    </source>
</evidence>
<evidence type="ECO:0000256" key="8">
    <source>
        <dbReference type="PIRSR" id="PIRSR036565-2"/>
    </source>
</evidence>
<dbReference type="EMBL" id="BTGD01000001">
    <property type="protein sequence ID" value="GMM53668.1"/>
    <property type="molecule type" value="Genomic_DNA"/>
</dbReference>
<dbReference type="GO" id="GO:0000287">
    <property type="term" value="F:magnesium ion binding"/>
    <property type="evidence" value="ECO:0007669"/>
    <property type="project" value="InterPro"/>
</dbReference>
<comment type="caution">
    <text evidence="14">The sequence shown here is derived from an EMBL/GenBank/DDBJ whole genome shotgun (WGS) entry which is preliminary data.</text>
</comment>
<evidence type="ECO:0000313" key="15">
    <source>
        <dbReference type="Proteomes" id="UP001377567"/>
    </source>
</evidence>
<dbReference type="InterPro" id="IPR012000">
    <property type="entry name" value="Thiamin_PyroP_enz_cen_dom"/>
</dbReference>
<comment type="cofactor">
    <cofactor evidence="1">
        <name>thiamine diphosphate</name>
        <dbReference type="ChEBI" id="CHEBI:58937"/>
    </cofactor>
</comment>
<dbReference type="InterPro" id="IPR012110">
    <property type="entry name" value="PDC/IPDC-like"/>
</dbReference>
<dbReference type="GO" id="GO:0016831">
    <property type="term" value="F:carboxy-lyase activity"/>
    <property type="evidence" value="ECO:0007669"/>
    <property type="project" value="UniProtKB-KW"/>
</dbReference>
<dbReference type="GO" id="GO:0005634">
    <property type="term" value="C:nucleus"/>
    <property type="evidence" value="ECO:0007669"/>
    <property type="project" value="TreeGrafter"/>
</dbReference>
<feature type="region of interest" description="Disordered" evidence="10">
    <location>
        <begin position="621"/>
        <end position="647"/>
    </location>
</feature>
<dbReference type="AlphaFoldDB" id="A0AAV5RSJ3"/>
<keyword evidence="3 8" id="KW-0479">Metal-binding</keyword>
<sequence length="647" mass="73050">MSYSQANNLPAAIPIGEYVFHRLRQLRVFTVFGLPGEFCMPLMDTLTRVPEMRWAGNTNELNAAYAVDGYSRLKRLGCLITTFGVGELSALNGIAGSFAEHVGVVHIVGMPPTSATTKQQLLHHTLGNGDYEVFYRMARDITCYTAMVTDKDLCADEVDMCIRMAWIKQKPTYLGVPSNQMGLMVPSQRLDTPLELELSSSERQRNVTQHRSHSNGSTPSGQGSNGGAFPEQDLPKVILKKLYEARSPAIIVDACVTRQGLLRETELFCEITNFPVFVTPMAKGIINEDLQNFGGVFTGSISAPEVREVVDFADFVIVIGCVLQEFSTSSFHFNIKPKNSVFLFDDSVKIRNTAYPDVCIKPLMKNLLFQLDQSRINYRFDKKPEIVVPRNKRAENQLLRQEWVWGEFSHWFKQGDIIITEVGTSAFGIIQTKFPKNTWGISQALWGSSGYSLGACLGASFAAQELEQEALLYGTINDAHFCHRVILFVGDGAFQITMQELSTMIKWNLKPYIFIMNNQGYSIDRFLHHRSNAKYYDIQQWNYLSLLSVFGATDYETRKIVTMGDLENMLTDQNFAVNNKIRMLEIMVPSMDVPQAIIDKWQREKEGSNVINEPEQAFSIDTGISDPLSWSESPLTELEPEHKRRHL</sequence>
<dbReference type="GO" id="GO:0005829">
    <property type="term" value="C:cytosol"/>
    <property type="evidence" value="ECO:0007669"/>
    <property type="project" value="TreeGrafter"/>
</dbReference>
<evidence type="ECO:0000256" key="5">
    <source>
        <dbReference type="ARBA" id="ARBA00022842"/>
    </source>
</evidence>
<evidence type="ECO:0000256" key="9">
    <source>
        <dbReference type="RuleBase" id="RU362132"/>
    </source>
</evidence>
<feature type="domain" description="Thiamine pyrophosphate enzyme TPP-binding" evidence="12">
    <location>
        <begin position="436"/>
        <end position="555"/>
    </location>
</feature>
<evidence type="ECO:0000259" key="11">
    <source>
        <dbReference type="Pfam" id="PF00205"/>
    </source>
</evidence>
<dbReference type="SUPFAM" id="SSF52518">
    <property type="entry name" value="Thiamin diphosphate-binding fold (THDP-binding)"/>
    <property type="match status" value="2"/>
</dbReference>
<dbReference type="CDD" id="cd07038">
    <property type="entry name" value="TPP_PYR_PDC_IPDC_like"/>
    <property type="match status" value="1"/>
</dbReference>